<proteinExistence type="predicted"/>
<dbReference type="GO" id="GO:0009231">
    <property type="term" value="P:riboflavin biosynthetic process"/>
    <property type="evidence" value="ECO:0007669"/>
    <property type="project" value="UniProtKB-UniPathway"/>
</dbReference>
<dbReference type="AlphaFoldDB" id="A0A7Y0NIA7"/>
<evidence type="ECO:0000259" key="4">
    <source>
        <dbReference type="Pfam" id="PF00925"/>
    </source>
</evidence>
<evidence type="ECO:0000313" key="5">
    <source>
        <dbReference type="EMBL" id="NMT61970.1"/>
    </source>
</evidence>
<comment type="pathway">
    <text evidence="1">Cofactor biosynthesis; riboflavin biosynthesis.</text>
</comment>
<evidence type="ECO:0000256" key="2">
    <source>
        <dbReference type="ARBA" id="ARBA00022619"/>
    </source>
</evidence>
<feature type="domain" description="GTP cyclohydrolase II" evidence="4">
    <location>
        <begin position="3"/>
        <end position="93"/>
    </location>
</feature>
<dbReference type="PANTHER" id="PTHR21327">
    <property type="entry name" value="GTP CYCLOHYDROLASE II-RELATED"/>
    <property type="match status" value="1"/>
</dbReference>
<accession>A0A7Y0NIA7</accession>
<keyword evidence="2" id="KW-0686">Riboflavin biosynthesis</keyword>
<dbReference type="InterPro" id="IPR032677">
    <property type="entry name" value="GTP_cyclohydro_II"/>
</dbReference>
<dbReference type="SUPFAM" id="SSF142695">
    <property type="entry name" value="RibA-like"/>
    <property type="match status" value="1"/>
</dbReference>
<keyword evidence="3" id="KW-0479">Metal-binding</keyword>
<dbReference type="GO" id="GO:0046872">
    <property type="term" value="F:metal ion binding"/>
    <property type="evidence" value="ECO:0007669"/>
    <property type="project" value="UniProtKB-KW"/>
</dbReference>
<dbReference type="UniPathway" id="UPA00275"/>
<dbReference type="Pfam" id="PF00925">
    <property type="entry name" value="GTP_cyclohydro2"/>
    <property type="match status" value="1"/>
</dbReference>
<dbReference type="EMBL" id="JABCKY010000001">
    <property type="protein sequence ID" value="NMT61970.1"/>
    <property type="molecule type" value="Genomic_DNA"/>
</dbReference>
<reference evidence="5 6" key="1">
    <citation type="submission" date="2020-04" db="EMBL/GenBank/DDBJ databases">
        <title>Marinobacter oceani sp. nov., isolated from marine solar saltern.</title>
        <authorList>
            <person name="Chen X.-Y."/>
        </authorList>
    </citation>
    <scope>NUCLEOTIDE SEQUENCE [LARGE SCALE GENOMIC DNA]</scope>
    <source>
        <strain evidence="5 6">W62</strain>
    </source>
</reference>
<evidence type="ECO:0000256" key="1">
    <source>
        <dbReference type="ARBA" id="ARBA00005104"/>
    </source>
</evidence>
<organism evidence="5 6">
    <name type="scientific">Marinobacter orientalis</name>
    <dbReference type="NCBI Taxonomy" id="1928859"/>
    <lineage>
        <taxon>Bacteria</taxon>
        <taxon>Pseudomonadati</taxon>
        <taxon>Pseudomonadota</taxon>
        <taxon>Gammaproteobacteria</taxon>
        <taxon>Pseudomonadales</taxon>
        <taxon>Marinobacteraceae</taxon>
        <taxon>Marinobacter</taxon>
    </lineage>
</organism>
<dbReference type="Proteomes" id="UP000567186">
    <property type="component" value="Unassembled WGS sequence"/>
</dbReference>
<protein>
    <recommendedName>
        <fullName evidence="4">GTP cyclohydrolase II domain-containing protein</fullName>
    </recommendedName>
</protein>
<comment type="caution">
    <text evidence="5">The sequence shown here is derived from an EMBL/GenBank/DDBJ whole genome shotgun (WGS) entry which is preliminary data.</text>
</comment>
<evidence type="ECO:0000256" key="3">
    <source>
        <dbReference type="ARBA" id="ARBA00022723"/>
    </source>
</evidence>
<dbReference type="OrthoDB" id="9793111at2"/>
<dbReference type="PANTHER" id="PTHR21327:SF18">
    <property type="entry name" value="3,4-DIHYDROXY-2-BUTANONE 4-PHOSPHATE SYNTHASE"/>
    <property type="match status" value="1"/>
</dbReference>
<dbReference type="GO" id="GO:0005829">
    <property type="term" value="C:cytosol"/>
    <property type="evidence" value="ECO:0007669"/>
    <property type="project" value="TreeGrafter"/>
</dbReference>
<evidence type="ECO:0000313" key="6">
    <source>
        <dbReference type="Proteomes" id="UP000567186"/>
    </source>
</evidence>
<sequence>MYQKNGGLIIYLYQEGRGIGISEKVKSIHLEQTKSLNTAEAFSVLGHQDDPRNYAIAIDVLKIENIQNVIIATNNPNKVKSLLENGITVESRINLDIEKNETMTRYLEAKTEALGHYEKD</sequence>
<dbReference type="InterPro" id="IPR036144">
    <property type="entry name" value="RibA-like_sf"/>
</dbReference>
<keyword evidence="6" id="KW-1185">Reference proteome</keyword>
<gene>
    <name evidence="5" type="ORF">HIU99_00015</name>
</gene>
<dbReference type="Gene3D" id="3.40.50.10990">
    <property type="entry name" value="GTP cyclohydrolase II"/>
    <property type="match status" value="1"/>
</dbReference>
<dbReference type="GO" id="GO:0008686">
    <property type="term" value="F:3,4-dihydroxy-2-butanone-4-phosphate synthase activity"/>
    <property type="evidence" value="ECO:0007669"/>
    <property type="project" value="TreeGrafter"/>
</dbReference>
<name>A0A7Y0NIA7_9GAMM</name>